<feature type="transmembrane region" description="Helical" evidence="1">
    <location>
        <begin position="32"/>
        <end position="50"/>
    </location>
</feature>
<organism evidence="2 3">
    <name type="scientific">Chryseobacterium camelliae</name>
    <dbReference type="NCBI Taxonomy" id="1265445"/>
    <lineage>
        <taxon>Bacteria</taxon>
        <taxon>Pseudomonadati</taxon>
        <taxon>Bacteroidota</taxon>
        <taxon>Flavobacteriia</taxon>
        <taxon>Flavobacteriales</taxon>
        <taxon>Weeksellaceae</taxon>
        <taxon>Chryseobacterium group</taxon>
        <taxon>Chryseobacterium</taxon>
    </lineage>
</organism>
<feature type="transmembrane region" description="Helical" evidence="1">
    <location>
        <begin position="6"/>
        <end position="25"/>
    </location>
</feature>
<feature type="transmembrane region" description="Helical" evidence="1">
    <location>
        <begin position="97"/>
        <end position="120"/>
    </location>
</feature>
<gene>
    <name evidence="2" type="ORF">QE404_003054</name>
</gene>
<comment type="caution">
    <text evidence="2">The sequence shown here is derived from an EMBL/GenBank/DDBJ whole genome shotgun (WGS) entry which is preliminary data.</text>
</comment>
<dbReference type="InterPro" id="IPR049458">
    <property type="entry name" value="EpsG-like"/>
</dbReference>
<feature type="transmembrane region" description="Helical" evidence="1">
    <location>
        <begin position="129"/>
        <end position="146"/>
    </location>
</feature>
<keyword evidence="1" id="KW-1133">Transmembrane helix</keyword>
<evidence type="ECO:0000313" key="3">
    <source>
        <dbReference type="Proteomes" id="UP001225072"/>
    </source>
</evidence>
<keyword evidence="1" id="KW-0472">Membrane</keyword>
<accession>A0ABU0TLH9</accession>
<reference evidence="2 3" key="1">
    <citation type="submission" date="2023-07" db="EMBL/GenBank/DDBJ databases">
        <title>Functional and genomic diversity of the sorghum phyllosphere microbiome.</title>
        <authorList>
            <person name="Shade A."/>
        </authorList>
    </citation>
    <scope>NUCLEOTIDE SEQUENCE [LARGE SCALE GENOMIC DNA]</scope>
    <source>
        <strain evidence="2 3">SORGH_AS_1064</strain>
    </source>
</reference>
<dbReference type="Pfam" id="PF14897">
    <property type="entry name" value="EpsG"/>
    <property type="match status" value="1"/>
</dbReference>
<sequence>MSLLHPYFIIALIYMLIFSFQEVYGHQVERKWLYYLGAYLIIIAGLRDGVGPDFGSYKGIYIYSDTKDYITILFAALHLKTPQPMELEWLFVLINKVLLNIFNAPFYILTLVVATLAIIFKFKYIEDNTFYPFTFLALLFIPGFFVGESGQIRQNLGSFIAYFALRYIKERKLWAYLLCIYIAGGIHNVCYLFLPMYCG</sequence>
<dbReference type="EMBL" id="JAUTAL010000001">
    <property type="protein sequence ID" value="MDQ1097907.1"/>
    <property type="molecule type" value="Genomic_DNA"/>
</dbReference>
<feature type="transmembrane region" description="Helical" evidence="1">
    <location>
        <begin position="175"/>
        <end position="194"/>
    </location>
</feature>
<dbReference type="Proteomes" id="UP001225072">
    <property type="component" value="Unassembled WGS sequence"/>
</dbReference>
<name>A0ABU0TLH9_9FLAO</name>
<evidence type="ECO:0000256" key="1">
    <source>
        <dbReference type="SAM" id="Phobius"/>
    </source>
</evidence>
<evidence type="ECO:0000313" key="2">
    <source>
        <dbReference type="EMBL" id="MDQ1097907.1"/>
    </source>
</evidence>
<dbReference type="RefSeq" id="WP_307453973.1">
    <property type="nucleotide sequence ID" value="NZ_JAUTAL010000001.1"/>
</dbReference>
<keyword evidence="3" id="KW-1185">Reference proteome</keyword>
<evidence type="ECO:0008006" key="4">
    <source>
        <dbReference type="Google" id="ProtNLM"/>
    </source>
</evidence>
<protein>
    <recommendedName>
        <fullName evidence="4">EpsG family protein</fullName>
    </recommendedName>
</protein>
<proteinExistence type="predicted"/>
<keyword evidence="1" id="KW-0812">Transmembrane</keyword>